<keyword evidence="2" id="KW-0503">Monooxygenase</keyword>
<dbReference type="Gene3D" id="3.30.9.10">
    <property type="entry name" value="D-Amino Acid Oxidase, subunit A, domain 2"/>
    <property type="match status" value="1"/>
</dbReference>
<feature type="domain" description="FAD-binding" evidence="1">
    <location>
        <begin position="2"/>
        <end position="322"/>
    </location>
</feature>
<protein>
    <submittedName>
        <fullName evidence="2">FAD-dependent monooxygenase</fullName>
    </submittedName>
</protein>
<dbReference type="SUPFAM" id="SSF51905">
    <property type="entry name" value="FAD/NAD(P)-binding domain"/>
    <property type="match status" value="1"/>
</dbReference>
<dbReference type="EMBL" id="BAABJP010000043">
    <property type="protein sequence ID" value="GAA5170274.1"/>
    <property type="molecule type" value="Genomic_DNA"/>
</dbReference>
<keyword evidence="2" id="KW-0560">Oxidoreductase</keyword>
<dbReference type="Pfam" id="PF01494">
    <property type="entry name" value="FAD_binding_3"/>
    <property type="match status" value="1"/>
</dbReference>
<reference evidence="3" key="1">
    <citation type="journal article" date="2019" name="Int. J. Syst. Evol. Microbiol.">
        <title>The Global Catalogue of Microorganisms (GCM) 10K type strain sequencing project: providing services to taxonomists for standard genome sequencing and annotation.</title>
        <authorList>
            <consortium name="The Broad Institute Genomics Platform"/>
            <consortium name="The Broad Institute Genome Sequencing Center for Infectious Disease"/>
            <person name="Wu L."/>
            <person name="Ma J."/>
        </authorList>
    </citation>
    <scope>NUCLEOTIDE SEQUENCE [LARGE SCALE GENOMIC DNA]</scope>
    <source>
        <strain evidence="3">JCM 18303</strain>
    </source>
</reference>
<dbReference type="InterPro" id="IPR051704">
    <property type="entry name" value="FAD_aromatic-hydroxylase"/>
</dbReference>
<proteinExistence type="predicted"/>
<accession>A0ABP9R183</accession>
<dbReference type="Gene3D" id="3.50.50.60">
    <property type="entry name" value="FAD/NAD(P)-binding domain"/>
    <property type="match status" value="1"/>
</dbReference>
<dbReference type="PRINTS" id="PR00420">
    <property type="entry name" value="RNGMNOXGNASE"/>
</dbReference>
<comment type="caution">
    <text evidence="2">The sequence shown here is derived from an EMBL/GenBank/DDBJ whole genome shotgun (WGS) entry which is preliminary data.</text>
</comment>
<gene>
    <name evidence="2" type="ORF">GCM10023321_67180</name>
</gene>
<dbReference type="GO" id="GO:0004497">
    <property type="term" value="F:monooxygenase activity"/>
    <property type="evidence" value="ECO:0007669"/>
    <property type="project" value="UniProtKB-KW"/>
</dbReference>
<dbReference type="RefSeq" id="WP_345703345.1">
    <property type="nucleotide sequence ID" value="NZ_BAABJP010000043.1"/>
</dbReference>
<dbReference type="Proteomes" id="UP001428817">
    <property type="component" value="Unassembled WGS sequence"/>
</dbReference>
<dbReference type="InterPro" id="IPR036188">
    <property type="entry name" value="FAD/NAD-bd_sf"/>
</dbReference>
<organism evidence="2 3">
    <name type="scientific">Pseudonocardia eucalypti</name>
    <dbReference type="NCBI Taxonomy" id="648755"/>
    <lineage>
        <taxon>Bacteria</taxon>
        <taxon>Bacillati</taxon>
        <taxon>Actinomycetota</taxon>
        <taxon>Actinomycetes</taxon>
        <taxon>Pseudonocardiales</taxon>
        <taxon>Pseudonocardiaceae</taxon>
        <taxon>Pseudonocardia</taxon>
    </lineage>
</organism>
<keyword evidence="3" id="KW-1185">Reference proteome</keyword>
<dbReference type="InterPro" id="IPR002938">
    <property type="entry name" value="FAD-bd"/>
</dbReference>
<dbReference type="PANTHER" id="PTHR46865:SF2">
    <property type="entry name" value="MONOOXYGENASE"/>
    <property type="match status" value="1"/>
</dbReference>
<evidence type="ECO:0000259" key="1">
    <source>
        <dbReference type="Pfam" id="PF01494"/>
    </source>
</evidence>
<dbReference type="PANTHER" id="PTHR46865">
    <property type="entry name" value="OXIDOREDUCTASE-RELATED"/>
    <property type="match status" value="1"/>
</dbReference>
<name>A0ABP9R183_9PSEU</name>
<evidence type="ECO:0000313" key="2">
    <source>
        <dbReference type="EMBL" id="GAA5170274.1"/>
    </source>
</evidence>
<evidence type="ECO:0000313" key="3">
    <source>
        <dbReference type="Proteomes" id="UP001428817"/>
    </source>
</evidence>
<sequence length="402" mass="43651">MNVLISGASIAGPALAYWLRRYGFGVTVVERSPELRPGGQAVDLRGVAKKVVRRMGLDAEVRAACTDTLGLSYVTKRGWRVASTTVDEHGGDGFVAEIEILRGDLARVLYDATSDGVEYLFGDRIVALEQDADGVTVDFAGGARRRFDLVIGADGLHSGVRALAFGPESDYLRHLGLYFAFFTVPNRPRLDRWMLGYDAPGRSCGVRSIHDNADAMAYFAFRSPELDYDPRDAAAQRALVRERITGLGWEAPWLLDRMDEAPDFFFDSIAQIHLPEWSNGRVALLGDAAFCPSPMSGQGTSLAVVGAYVLAGELAQRSGDHAGAFAEYQRRMGDWVTATQKMGAAHAAAASPDSQWAIFRQYLAAWTEHHFPRLARLGGGDGGAALGELVKGIELPDYEPAH</sequence>